<keyword evidence="1" id="KW-0479">Metal-binding</keyword>
<accession>A0A1R2BWD9</accession>
<organism evidence="8 9">
    <name type="scientific">Stentor coeruleus</name>
    <dbReference type="NCBI Taxonomy" id="5963"/>
    <lineage>
        <taxon>Eukaryota</taxon>
        <taxon>Sar</taxon>
        <taxon>Alveolata</taxon>
        <taxon>Ciliophora</taxon>
        <taxon>Postciliodesmatophora</taxon>
        <taxon>Heterotrichea</taxon>
        <taxon>Heterotrichida</taxon>
        <taxon>Stentoridae</taxon>
        <taxon>Stentor</taxon>
    </lineage>
</organism>
<evidence type="ECO:0000256" key="2">
    <source>
        <dbReference type="ARBA" id="ARBA00022771"/>
    </source>
</evidence>
<dbReference type="GO" id="GO:0005737">
    <property type="term" value="C:cytoplasm"/>
    <property type="evidence" value="ECO:0007669"/>
    <property type="project" value="TreeGrafter"/>
</dbReference>
<dbReference type="PROSITE" id="PS00107">
    <property type="entry name" value="PROTEIN_KINASE_ATP"/>
    <property type="match status" value="1"/>
</dbReference>
<evidence type="ECO:0000256" key="5">
    <source>
        <dbReference type="PROSITE-ProRule" id="PRU10141"/>
    </source>
</evidence>
<dbReference type="Gene3D" id="3.30.40.10">
    <property type="entry name" value="Zinc/RING finger domain, C3HC4 (zinc finger)"/>
    <property type="match status" value="1"/>
</dbReference>
<dbReference type="SMART" id="SM00220">
    <property type="entry name" value="S_TKc"/>
    <property type="match status" value="1"/>
</dbReference>
<dbReference type="InterPro" id="IPR017455">
    <property type="entry name" value="Znf_FYVE-rel"/>
</dbReference>
<feature type="domain" description="FYVE-type" evidence="7">
    <location>
        <begin position="8"/>
        <end position="65"/>
    </location>
</feature>
<sequence>MEVVGSFFKPKSKCASCQKSFGFHRRRKCETCKKLYCKNCSVKIKRQNSRFRKNRYCNTCYEETSSIKSSIQSFNSKETFISRDLFESEKLKLKINECNPEEVYKIGSKIGEGGSAIVYHAKHIESGEEYAIKRVMIQNLAQREQIINEMAISEMSLHKNVIKIQEAFEYNFSLWIVSELMVCSLNDLIIDMGSQIDEDVIAYILHEVCSGLLILHTNQRIHRDIKSDNILISEDGSIKIADFGCAAQLFEEESQRKTIIGTPVWMAPELALGETYDMKVDIWGLGILALLLADGELPYAHESPMKILMLIKDNPSPIPRFPSKWSESFLDFISSCLQKNPQDRPDAHQVGFHQFIHDLPKRNKIKFYALLDSWRNDTENS</sequence>
<gene>
    <name evidence="8" type="ORF">SteCoe_18675</name>
</gene>
<keyword evidence="5" id="KW-0547">Nucleotide-binding</keyword>
<feature type="domain" description="Protein kinase" evidence="6">
    <location>
        <begin position="104"/>
        <end position="356"/>
    </location>
</feature>
<evidence type="ECO:0000313" key="9">
    <source>
        <dbReference type="Proteomes" id="UP000187209"/>
    </source>
</evidence>
<evidence type="ECO:0000259" key="6">
    <source>
        <dbReference type="PROSITE" id="PS50011"/>
    </source>
</evidence>
<dbReference type="PANTHER" id="PTHR48015">
    <property type="entry name" value="SERINE/THREONINE-PROTEIN KINASE TAO"/>
    <property type="match status" value="1"/>
</dbReference>
<dbReference type="SUPFAM" id="SSF56112">
    <property type="entry name" value="Protein kinase-like (PK-like)"/>
    <property type="match status" value="1"/>
</dbReference>
<dbReference type="PROSITE" id="PS50178">
    <property type="entry name" value="ZF_FYVE"/>
    <property type="match status" value="1"/>
</dbReference>
<dbReference type="OrthoDB" id="312324at2759"/>
<dbReference type="InterPro" id="IPR000719">
    <property type="entry name" value="Prot_kinase_dom"/>
</dbReference>
<evidence type="ECO:0000256" key="4">
    <source>
        <dbReference type="PROSITE-ProRule" id="PRU00091"/>
    </source>
</evidence>
<keyword evidence="5" id="KW-0067">ATP-binding</keyword>
<dbReference type="GO" id="GO:0008270">
    <property type="term" value="F:zinc ion binding"/>
    <property type="evidence" value="ECO:0007669"/>
    <property type="project" value="UniProtKB-KW"/>
</dbReference>
<dbReference type="Gene3D" id="1.10.510.10">
    <property type="entry name" value="Transferase(Phosphotransferase) domain 1"/>
    <property type="match status" value="1"/>
</dbReference>
<evidence type="ECO:0000313" key="8">
    <source>
        <dbReference type="EMBL" id="OMJ80967.1"/>
    </source>
</evidence>
<dbReference type="InterPro" id="IPR011011">
    <property type="entry name" value="Znf_FYVE_PHD"/>
</dbReference>
<dbReference type="InterPro" id="IPR050285">
    <property type="entry name" value="STE20_Ser/Thr_kinase"/>
</dbReference>
<dbReference type="Proteomes" id="UP000187209">
    <property type="component" value="Unassembled WGS sequence"/>
</dbReference>
<reference evidence="8 9" key="1">
    <citation type="submission" date="2016-11" db="EMBL/GenBank/DDBJ databases">
        <title>The macronuclear genome of Stentor coeruleus: a giant cell with tiny introns.</title>
        <authorList>
            <person name="Slabodnick M."/>
            <person name="Ruby J.G."/>
            <person name="Reiff S.B."/>
            <person name="Swart E.C."/>
            <person name="Gosai S."/>
            <person name="Prabakaran S."/>
            <person name="Witkowska E."/>
            <person name="Larue G.E."/>
            <person name="Fisher S."/>
            <person name="Freeman R.M."/>
            <person name="Gunawardena J."/>
            <person name="Chu W."/>
            <person name="Stover N.A."/>
            <person name="Gregory B.D."/>
            <person name="Nowacki M."/>
            <person name="Derisi J."/>
            <person name="Roy S.W."/>
            <person name="Marshall W.F."/>
            <person name="Sood P."/>
        </authorList>
    </citation>
    <scope>NUCLEOTIDE SEQUENCE [LARGE SCALE GENOMIC DNA]</scope>
    <source>
        <strain evidence="8">WM001</strain>
    </source>
</reference>
<keyword evidence="3" id="KW-0862">Zinc</keyword>
<keyword evidence="2 4" id="KW-0863">Zinc-finger</keyword>
<evidence type="ECO:0000256" key="3">
    <source>
        <dbReference type="ARBA" id="ARBA00022833"/>
    </source>
</evidence>
<dbReference type="PROSITE" id="PS50011">
    <property type="entry name" value="PROTEIN_KINASE_DOM"/>
    <property type="match status" value="1"/>
</dbReference>
<dbReference type="GO" id="GO:0005524">
    <property type="term" value="F:ATP binding"/>
    <property type="evidence" value="ECO:0007669"/>
    <property type="project" value="UniProtKB-UniRule"/>
</dbReference>
<dbReference type="InterPro" id="IPR017441">
    <property type="entry name" value="Protein_kinase_ATP_BS"/>
</dbReference>
<evidence type="ECO:0000259" key="7">
    <source>
        <dbReference type="PROSITE" id="PS50178"/>
    </source>
</evidence>
<dbReference type="InterPro" id="IPR011009">
    <property type="entry name" value="Kinase-like_dom_sf"/>
</dbReference>
<protein>
    <recommendedName>
        <fullName evidence="10">Protein kinase domain-containing protein</fullName>
    </recommendedName>
</protein>
<evidence type="ECO:0000256" key="1">
    <source>
        <dbReference type="ARBA" id="ARBA00022723"/>
    </source>
</evidence>
<evidence type="ECO:0008006" key="10">
    <source>
        <dbReference type="Google" id="ProtNLM"/>
    </source>
</evidence>
<feature type="binding site" evidence="5">
    <location>
        <position position="133"/>
    </location>
    <ligand>
        <name>ATP</name>
        <dbReference type="ChEBI" id="CHEBI:30616"/>
    </ligand>
</feature>
<dbReference type="AlphaFoldDB" id="A0A1R2BWD9"/>
<dbReference type="InterPro" id="IPR013083">
    <property type="entry name" value="Znf_RING/FYVE/PHD"/>
</dbReference>
<dbReference type="GO" id="GO:0035556">
    <property type="term" value="P:intracellular signal transduction"/>
    <property type="evidence" value="ECO:0007669"/>
    <property type="project" value="TreeGrafter"/>
</dbReference>
<keyword evidence="9" id="KW-1185">Reference proteome</keyword>
<proteinExistence type="predicted"/>
<name>A0A1R2BWD9_9CILI</name>
<comment type="caution">
    <text evidence="8">The sequence shown here is derived from an EMBL/GenBank/DDBJ whole genome shotgun (WGS) entry which is preliminary data.</text>
</comment>
<dbReference type="PANTHER" id="PTHR48015:SF35">
    <property type="entry name" value="SERINE_THREONINE-PROTEIN KINASE PAK"/>
    <property type="match status" value="1"/>
</dbReference>
<dbReference type="SUPFAM" id="SSF57903">
    <property type="entry name" value="FYVE/PHD zinc finger"/>
    <property type="match status" value="1"/>
</dbReference>
<dbReference type="Pfam" id="PF00069">
    <property type="entry name" value="Pkinase"/>
    <property type="match status" value="1"/>
</dbReference>
<dbReference type="GO" id="GO:0043408">
    <property type="term" value="P:regulation of MAPK cascade"/>
    <property type="evidence" value="ECO:0007669"/>
    <property type="project" value="TreeGrafter"/>
</dbReference>
<dbReference type="EMBL" id="MPUH01000400">
    <property type="protein sequence ID" value="OMJ80967.1"/>
    <property type="molecule type" value="Genomic_DNA"/>
</dbReference>
<dbReference type="GO" id="GO:0004674">
    <property type="term" value="F:protein serine/threonine kinase activity"/>
    <property type="evidence" value="ECO:0007669"/>
    <property type="project" value="TreeGrafter"/>
</dbReference>